<dbReference type="Gene3D" id="3.40.710.10">
    <property type="entry name" value="DD-peptidase/beta-lactamase superfamily"/>
    <property type="match status" value="1"/>
</dbReference>
<evidence type="ECO:0000259" key="12">
    <source>
        <dbReference type="Pfam" id="PF00768"/>
    </source>
</evidence>
<dbReference type="Pfam" id="PF00768">
    <property type="entry name" value="Peptidase_S11"/>
    <property type="match status" value="1"/>
</dbReference>
<evidence type="ECO:0000256" key="10">
    <source>
        <dbReference type="RuleBase" id="RU004016"/>
    </source>
</evidence>
<evidence type="ECO:0000256" key="9">
    <source>
        <dbReference type="PIRSR" id="PIRSR618044-2"/>
    </source>
</evidence>
<evidence type="ECO:0000256" key="7">
    <source>
        <dbReference type="ARBA" id="ARBA00023316"/>
    </source>
</evidence>
<reference evidence="13 14" key="1">
    <citation type="submission" date="2017-05" db="EMBL/GenBank/DDBJ databases">
        <title>Vagococcus spp. assemblies.</title>
        <authorList>
            <person name="Gulvik C.A."/>
        </authorList>
    </citation>
    <scope>NUCLEOTIDE SEQUENCE [LARGE SCALE GENOMIC DNA]</scope>
    <source>
        <strain evidence="13 14">SS1995</strain>
    </source>
</reference>
<dbReference type="InterPro" id="IPR037167">
    <property type="entry name" value="Peptidase_S11_C_sf"/>
</dbReference>
<dbReference type="GO" id="GO:0071555">
    <property type="term" value="P:cell wall organization"/>
    <property type="evidence" value="ECO:0007669"/>
    <property type="project" value="UniProtKB-KW"/>
</dbReference>
<evidence type="ECO:0000256" key="6">
    <source>
        <dbReference type="ARBA" id="ARBA00022984"/>
    </source>
</evidence>
<dbReference type="InterPro" id="IPR018044">
    <property type="entry name" value="Peptidase_S11"/>
</dbReference>
<evidence type="ECO:0000256" key="11">
    <source>
        <dbReference type="SAM" id="SignalP"/>
    </source>
</evidence>
<feature type="binding site" evidence="9">
    <location>
        <position position="261"/>
    </location>
    <ligand>
        <name>substrate</name>
    </ligand>
</feature>
<dbReference type="GO" id="GO:0009002">
    <property type="term" value="F:serine-type D-Ala-D-Ala carboxypeptidase activity"/>
    <property type="evidence" value="ECO:0007669"/>
    <property type="project" value="InterPro"/>
</dbReference>
<feature type="active site" evidence="8">
    <location>
        <position position="136"/>
    </location>
</feature>
<keyword evidence="3 11" id="KW-0732">Signal</keyword>
<feature type="domain" description="Peptidase S11 D-alanyl-D-alanine carboxypeptidase A N-terminal" evidence="12">
    <location>
        <begin position="38"/>
        <end position="291"/>
    </location>
</feature>
<organism evidence="13 14">
    <name type="scientific">Vagococcus vulneris</name>
    <dbReference type="NCBI Taxonomy" id="1977869"/>
    <lineage>
        <taxon>Bacteria</taxon>
        <taxon>Bacillati</taxon>
        <taxon>Bacillota</taxon>
        <taxon>Bacilli</taxon>
        <taxon>Lactobacillales</taxon>
        <taxon>Enterococcaceae</taxon>
        <taxon>Vagococcus</taxon>
    </lineage>
</organism>
<dbReference type="EMBL" id="NGJS01000025">
    <property type="protein sequence ID" value="RST96569.1"/>
    <property type="molecule type" value="Genomic_DNA"/>
</dbReference>
<dbReference type="Gene3D" id="2.60.410.10">
    <property type="entry name" value="D-Ala-D-Ala carboxypeptidase, C-terminal domain"/>
    <property type="match status" value="1"/>
</dbReference>
<keyword evidence="5" id="KW-0133">Cell shape</keyword>
<protein>
    <recommendedName>
        <fullName evidence="12">Peptidase S11 D-alanyl-D-alanine carboxypeptidase A N-terminal domain-containing protein</fullName>
    </recommendedName>
</protein>
<evidence type="ECO:0000256" key="2">
    <source>
        <dbReference type="ARBA" id="ARBA00007164"/>
    </source>
</evidence>
<dbReference type="OrthoDB" id="9791132at2"/>
<keyword evidence="6" id="KW-0573">Peptidoglycan synthesis</keyword>
<dbReference type="GO" id="GO:0008360">
    <property type="term" value="P:regulation of cell shape"/>
    <property type="evidence" value="ECO:0007669"/>
    <property type="project" value="UniProtKB-KW"/>
</dbReference>
<gene>
    <name evidence="13" type="ORF">CBF37_11000</name>
</gene>
<feature type="active site" description="Acyl-ester intermediate" evidence="8">
    <location>
        <position position="72"/>
    </location>
</feature>
<feature type="signal peptide" evidence="11">
    <location>
        <begin position="1"/>
        <end position="29"/>
    </location>
</feature>
<dbReference type="AlphaFoldDB" id="A0A429ZSG7"/>
<comment type="function">
    <text evidence="1">Removes C-terminal D-alanyl residues from sugar-peptide cell wall precursors.</text>
</comment>
<sequence length="440" mass="48943">MTFHKKVVNKLVILIMSVTFVIPSSLAFANTTTKENMTDPITLNAKAAMVTDMETGKILYSKNIDEALGIASMTKILTAYLVYDAIKQGKIKWTDTVPISEELIKTTENPELSNVPLYKDKTYTVQDLLHASLISSANAATSALAEFIGGTEPKFVDMMRAQLANWNIKDATLISSSGLGTMYLGNSKYPGSPDDEENKLSARDITIVADHLLTDFPEVLDITKLPDFTLFKSDKQETLLTNSNNMLSGKQQFYEGIDGLKTGTTDVAGNCFIGTLEKDGRRYISVVMGVDNQHSRFEETKNMLDFVFTNWKFQDISTHGQPASISELPVSLGKEDTVHLKIDGSAEAWIYKDTPKNTLAEKTNFTKTKKNNDGKPSLTAPVKKDFIVGNEVFSYSDALGFLFPEQKKDIKLSISTTRKVEKVNIFVEVWHNVTVYFKNL</sequence>
<dbReference type="InterPro" id="IPR001967">
    <property type="entry name" value="Peptidase_S11_N"/>
</dbReference>
<dbReference type="PANTHER" id="PTHR21581:SF11">
    <property type="entry name" value="D-ALANYL-D-ALANINE CARBOXYPEPTIDASE DACA"/>
    <property type="match status" value="1"/>
</dbReference>
<evidence type="ECO:0000313" key="14">
    <source>
        <dbReference type="Proteomes" id="UP000287857"/>
    </source>
</evidence>
<keyword evidence="7" id="KW-0961">Cell wall biogenesis/degradation</keyword>
<dbReference type="PANTHER" id="PTHR21581">
    <property type="entry name" value="D-ALANYL-D-ALANINE CARBOXYPEPTIDASE"/>
    <property type="match status" value="1"/>
</dbReference>
<feature type="active site" description="Proton acceptor" evidence="8">
    <location>
        <position position="75"/>
    </location>
</feature>
<feature type="chain" id="PRO_5019327021" description="Peptidase S11 D-alanyl-D-alanine carboxypeptidase A N-terminal domain-containing protein" evidence="11">
    <location>
        <begin position="30"/>
        <end position="440"/>
    </location>
</feature>
<evidence type="ECO:0000256" key="8">
    <source>
        <dbReference type="PIRSR" id="PIRSR618044-1"/>
    </source>
</evidence>
<keyword evidence="14" id="KW-1185">Reference proteome</keyword>
<dbReference type="SUPFAM" id="SSF69189">
    <property type="entry name" value="Penicillin-binding protein associated domain"/>
    <property type="match status" value="1"/>
</dbReference>
<evidence type="ECO:0000256" key="4">
    <source>
        <dbReference type="ARBA" id="ARBA00022801"/>
    </source>
</evidence>
<dbReference type="Proteomes" id="UP000287857">
    <property type="component" value="Unassembled WGS sequence"/>
</dbReference>
<dbReference type="InterPro" id="IPR015956">
    <property type="entry name" value="Peniciliin-bd_prot_C_sf"/>
</dbReference>
<evidence type="ECO:0000256" key="3">
    <source>
        <dbReference type="ARBA" id="ARBA00022729"/>
    </source>
</evidence>
<dbReference type="PRINTS" id="PR00725">
    <property type="entry name" value="DADACBPTASE1"/>
</dbReference>
<proteinExistence type="inferred from homology"/>
<dbReference type="InterPro" id="IPR012338">
    <property type="entry name" value="Beta-lactam/transpept-like"/>
</dbReference>
<evidence type="ECO:0000256" key="1">
    <source>
        <dbReference type="ARBA" id="ARBA00003217"/>
    </source>
</evidence>
<dbReference type="GO" id="GO:0006508">
    <property type="term" value="P:proteolysis"/>
    <property type="evidence" value="ECO:0007669"/>
    <property type="project" value="InterPro"/>
</dbReference>
<dbReference type="GO" id="GO:0009252">
    <property type="term" value="P:peptidoglycan biosynthetic process"/>
    <property type="evidence" value="ECO:0007669"/>
    <property type="project" value="UniProtKB-KW"/>
</dbReference>
<evidence type="ECO:0000256" key="5">
    <source>
        <dbReference type="ARBA" id="ARBA00022960"/>
    </source>
</evidence>
<evidence type="ECO:0000313" key="13">
    <source>
        <dbReference type="EMBL" id="RST96569.1"/>
    </source>
</evidence>
<keyword evidence="4" id="KW-0378">Hydrolase</keyword>
<name>A0A429ZSG7_9ENTE</name>
<comment type="similarity">
    <text evidence="2 10">Belongs to the peptidase S11 family.</text>
</comment>
<comment type="caution">
    <text evidence="13">The sequence shown here is derived from an EMBL/GenBank/DDBJ whole genome shotgun (WGS) entry which is preliminary data.</text>
</comment>
<dbReference type="SUPFAM" id="SSF56601">
    <property type="entry name" value="beta-lactamase/transpeptidase-like"/>
    <property type="match status" value="1"/>
</dbReference>
<accession>A0A429ZSG7</accession>